<dbReference type="InterPro" id="IPR010371">
    <property type="entry name" value="YBR137W-like"/>
</dbReference>
<dbReference type="PANTHER" id="PTHR28255:SF1">
    <property type="entry name" value="UPF0303 PROTEIN YBR137W"/>
    <property type="match status" value="1"/>
</dbReference>
<evidence type="ECO:0000313" key="1">
    <source>
        <dbReference type="EMBL" id="KAL0638850.1"/>
    </source>
</evidence>
<dbReference type="EMBL" id="JBBBZM010000017">
    <property type="protein sequence ID" value="KAL0638850.1"/>
    <property type="molecule type" value="Genomic_DNA"/>
</dbReference>
<dbReference type="InterPro" id="IPR038084">
    <property type="entry name" value="PduO/GlcC-like_sf"/>
</dbReference>
<keyword evidence="2" id="KW-1185">Reference proteome</keyword>
<comment type="caution">
    <text evidence="1">The sequence shown here is derived from an EMBL/GenBank/DDBJ whole genome shotgun (WGS) entry which is preliminary data.</text>
</comment>
<dbReference type="InterPro" id="IPR005624">
    <property type="entry name" value="PduO/GlcC-like"/>
</dbReference>
<gene>
    <name evidence="1" type="ORF">Q9L58_002081</name>
</gene>
<reference evidence="1 2" key="1">
    <citation type="submission" date="2024-02" db="EMBL/GenBank/DDBJ databases">
        <title>Discinaceae phylogenomics.</title>
        <authorList>
            <person name="Dirks A.C."/>
            <person name="James T.Y."/>
        </authorList>
    </citation>
    <scope>NUCLEOTIDE SEQUENCE [LARGE SCALE GENOMIC DNA]</scope>
    <source>
        <strain evidence="1 2">ACD0624</strain>
    </source>
</reference>
<sequence length="158" mass="17558">MPTLKELELEEAELQFPSFNADVAWELGLICRKLALNHKKAVAIQIVLSNSNQLLFYTCSRPGTTPDNAFWIKRKLATVLRFGCSSLYMKIKFDRSTTKFSESYALKDGDYAANGGGFPIRVKGVEGVVGVIVVSGLHQEEDHQLAADGIREYLESSK</sequence>
<protein>
    <submittedName>
        <fullName evidence="1">Uncharacterized protein</fullName>
    </submittedName>
</protein>
<dbReference type="Pfam" id="PF03928">
    <property type="entry name" value="HbpS-like"/>
    <property type="match status" value="1"/>
</dbReference>
<evidence type="ECO:0000313" key="2">
    <source>
        <dbReference type="Proteomes" id="UP001447188"/>
    </source>
</evidence>
<name>A0ABR3GSH3_9PEZI</name>
<dbReference type="PIRSF" id="PIRSF008757">
    <property type="entry name" value="UCP008757"/>
    <property type="match status" value="1"/>
</dbReference>
<accession>A0ABR3GSH3</accession>
<proteinExistence type="predicted"/>
<dbReference type="PANTHER" id="PTHR28255">
    <property type="match status" value="1"/>
</dbReference>
<dbReference type="NCBIfam" id="NF002696">
    <property type="entry name" value="PRK02487.1-5"/>
    <property type="match status" value="1"/>
</dbReference>
<dbReference type="SUPFAM" id="SSF143744">
    <property type="entry name" value="GlcG-like"/>
    <property type="match status" value="1"/>
</dbReference>
<dbReference type="Gene3D" id="3.30.450.150">
    <property type="entry name" value="Haem-degrading domain"/>
    <property type="match status" value="1"/>
</dbReference>
<dbReference type="Proteomes" id="UP001447188">
    <property type="component" value="Unassembled WGS sequence"/>
</dbReference>
<organism evidence="1 2">
    <name type="scientific">Discina gigas</name>
    <dbReference type="NCBI Taxonomy" id="1032678"/>
    <lineage>
        <taxon>Eukaryota</taxon>
        <taxon>Fungi</taxon>
        <taxon>Dikarya</taxon>
        <taxon>Ascomycota</taxon>
        <taxon>Pezizomycotina</taxon>
        <taxon>Pezizomycetes</taxon>
        <taxon>Pezizales</taxon>
        <taxon>Discinaceae</taxon>
        <taxon>Discina</taxon>
    </lineage>
</organism>